<evidence type="ECO:0000313" key="2">
    <source>
        <dbReference type="EMBL" id="QEV43346.1"/>
    </source>
</evidence>
<evidence type="ECO:0000313" key="3">
    <source>
        <dbReference type="Proteomes" id="UP000325763"/>
    </source>
</evidence>
<name>A0A5P2WG65_9ACTN</name>
<dbReference type="KEGG" id="snq:CP978_18230"/>
<protein>
    <submittedName>
        <fullName evidence="2">Uncharacterized protein</fullName>
    </submittedName>
</protein>
<feature type="chain" id="PRO_5038603529" evidence="1">
    <location>
        <begin position="25"/>
        <end position="66"/>
    </location>
</feature>
<keyword evidence="1" id="KW-0732">Signal</keyword>
<dbReference type="EMBL" id="CP023747">
    <property type="protein sequence ID" value="QEV43346.1"/>
    <property type="molecule type" value="Genomic_DNA"/>
</dbReference>
<feature type="signal peptide" evidence="1">
    <location>
        <begin position="1"/>
        <end position="24"/>
    </location>
</feature>
<evidence type="ECO:0000256" key="1">
    <source>
        <dbReference type="SAM" id="SignalP"/>
    </source>
</evidence>
<organism evidence="2 3">
    <name type="scientific">Streptomyces nodosus</name>
    <dbReference type="NCBI Taxonomy" id="40318"/>
    <lineage>
        <taxon>Bacteria</taxon>
        <taxon>Bacillati</taxon>
        <taxon>Actinomycetota</taxon>
        <taxon>Actinomycetes</taxon>
        <taxon>Kitasatosporales</taxon>
        <taxon>Streptomycetaceae</taxon>
        <taxon>Streptomyces</taxon>
    </lineage>
</organism>
<sequence>MRKRMLRSVLVVAFSAVMAIGALTGLSEEKGDAPADSTWGAIANDVVISGGAASAAPARADDSTWG</sequence>
<dbReference type="Proteomes" id="UP000325763">
    <property type="component" value="Chromosome"/>
</dbReference>
<gene>
    <name evidence="2" type="ORF">CP978_18230</name>
</gene>
<dbReference type="AlphaFoldDB" id="A0A5P2WG65"/>
<accession>A0A5P2WG65</accession>
<reference evidence="2 3" key="1">
    <citation type="submission" date="2017-09" db="EMBL/GenBank/DDBJ databases">
        <title>Streptomyces genome completion.</title>
        <authorList>
            <person name="Lee N."/>
            <person name="Cho B.-K."/>
        </authorList>
    </citation>
    <scope>NUCLEOTIDE SEQUENCE [LARGE SCALE GENOMIC DNA]</scope>
    <source>
        <strain evidence="2 3">ATCC 14899</strain>
    </source>
</reference>
<proteinExistence type="predicted"/>